<dbReference type="AlphaFoldDB" id="A0AAQ4F894"/>
<organism evidence="1 2">
    <name type="scientific">Amblyomma americanum</name>
    <name type="common">Lone star tick</name>
    <dbReference type="NCBI Taxonomy" id="6943"/>
    <lineage>
        <taxon>Eukaryota</taxon>
        <taxon>Metazoa</taxon>
        <taxon>Ecdysozoa</taxon>
        <taxon>Arthropoda</taxon>
        <taxon>Chelicerata</taxon>
        <taxon>Arachnida</taxon>
        <taxon>Acari</taxon>
        <taxon>Parasitiformes</taxon>
        <taxon>Ixodida</taxon>
        <taxon>Ixodoidea</taxon>
        <taxon>Ixodidae</taxon>
        <taxon>Amblyomminae</taxon>
        <taxon>Amblyomma</taxon>
    </lineage>
</organism>
<proteinExistence type="predicted"/>
<dbReference type="Proteomes" id="UP001321473">
    <property type="component" value="Unassembled WGS sequence"/>
</dbReference>
<evidence type="ECO:0000313" key="1">
    <source>
        <dbReference type="EMBL" id="KAK8783417.1"/>
    </source>
</evidence>
<protein>
    <submittedName>
        <fullName evidence="1">Uncharacterized protein</fullName>
    </submittedName>
</protein>
<accession>A0AAQ4F894</accession>
<dbReference type="EMBL" id="JARKHS020005569">
    <property type="protein sequence ID" value="KAK8783417.1"/>
    <property type="molecule type" value="Genomic_DNA"/>
</dbReference>
<comment type="caution">
    <text evidence="1">The sequence shown here is derived from an EMBL/GenBank/DDBJ whole genome shotgun (WGS) entry which is preliminary data.</text>
</comment>
<gene>
    <name evidence="1" type="ORF">V5799_010220</name>
</gene>
<reference evidence="1 2" key="1">
    <citation type="journal article" date="2023" name="Arcadia Sci">
        <title>De novo assembly of a long-read Amblyomma americanum tick genome.</title>
        <authorList>
            <person name="Chou S."/>
            <person name="Poskanzer K.E."/>
            <person name="Rollins M."/>
            <person name="Thuy-Boun P.S."/>
        </authorList>
    </citation>
    <scope>NUCLEOTIDE SEQUENCE [LARGE SCALE GENOMIC DNA]</scope>
    <source>
        <strain evidence="1">F_SG_1</strain>
        <tissue evidence="1">Salivary glands</tissue>
    </source>
</reference>
<sequence length="74" mass="8446">MHEVDIVQRAASAALVYCGYPHFCWRCLKLRSSISVSLYRALCHHLNRRVQPHSRCSLVARNVHNQVNAQDDSG</sequence>
<keyword evidence="2" id="KW-1185">Reference proteome</keyword>
<evidence type="ECO:0000313" key="2">
    <source>
        <dbReference type="Proteomes" id="UP001321473"/>
    </source>
</evidence>
<name>A0AAQ4F894_AMBAM</name>